<evidence type="ECO:0000313" key="2">
    <source>
        <dbReference type="EMBL" id="PWB73084.1"/>
    </source>
</evidence>
<dbReference type="Pfam" id="PF02577">
    <property type="entry name" value="BFN_dom"/>
    <property type="match status" value="1"/>
</dbReference>
<organism evidence="2 3">
    <name type="scientific">candidate division GN15 bacterium</name>
    <dbReference type="NCBI Taxonomy" id="2072418"/>
    <lineage>
        <taxon>Bacteria</taxon>
        <taxon>candidate division GN15</taxon>
    </lineage>
</organism>
<protein>
    <recommendedName>
        <fullName evidence="1">BFN domain-containing protein</fullName>
    </recommendedName>
</protein>
<feature type="domain" description="BFN" evidence="1">
    <location>
        <begin position="3"/>
        <end position="134"/>
    </location>
</feature>
<dbReference type="EMBL" id="PQAP01000065">
    <property type="protein sequence ID" value="PWB73084.1"/>
    <property type="molecule type" value="Genomic_DNA"/>
</dbReference>
<comment type="caution">
    <text evidence="2">The sequence shown here is derived from an EMBL/GenBank/DDBJ whole genome shotgun (WGS) entry which is preliminary data.</text>
</comment>
<dbReference type="GO" id="GO:0004518">
    <property type="term" value="F:nuclease activity"/>
    <property type="evidence" value="ECO:0007669"/>
    <property type="project" value="InterPro"/>
</dbReference>
<dbReference type="PANTHER" id="PTHR15160">
    <property type="entry name" value="VON HIPPEL-LINDAU PROTEIN"/>
    <property type="match status" value="1"/>
</dbReference>
<dbReference type="PANTHER" id="PTHR15160:SF1">
    <property type="entry name" value="VON HIPPEL-LINDAU DISEASE TUMOR SUPPRESSOR"/>
    <property type="match status" value="1"/>
</dbReference>
<evidence type="ECO:0000259" key="1">
    <source>
        <dbReference type="PROSITE" id="PS51658"/>
    </source>
</evidence>
<accession>A0A855X1H7</accession>
<dbReference type="Gene3D" id="3.10.690.10">
    <property type="entry name" value="Bifunctional nuclease domain"/>
    <property type="match status" value="1"/>
</dbReference>
<dbReference type="Proteomes" id="UP000250918">
    <property type="component" value="Unassembled WGS sequence"/>
</dbReference>
<gene>
    <name evidence="2" type="ORF">C3F09_05620</name>
</gene>
<sequence>MNMLEVKLEGLALDMTTNTPVVILSPSGLDKVLPIWIGHAEAWAIAMELSGVGSKRPLTHDLLRRVIETLNGKVERIEITELKEQTFFAVIHIAVNGQKIQVDARPSDSIALALKTGAAIFVNEELFNLKREDSAHDINIPNDPETLRERLRRINPEDFGKYSL</sequence>
<dbReference type="SUPFAM" id="SSF103256">
    <property type="entry name" value="Hypothetical protein TM0160"/>
    <property type="match status" value="1"/>
</dbReference>
<dbReference type="InterPro" id="IPR036104">
    <property type="entry name" value="BFN_sf"/>
</dbReference>
<reference evidence="2 3" key="1">
    <citation type="journal article" date="2018" name="ISME J.">
        <title>A methanotrophic archaeon couples anaerobic oxidation of methane to Fe(III) reduction.</title>
        <authorList>
            <person name="Cai C."/>
            <person name="Leu A.O."/>
            <person name="Xie G.J."/>
            <person name="Guo J."/>
            <person name="Feng Y."/>
            <person name="Zhao J.X."/>
            <person name="Tyson G.W."/>
            <person name="Yuan Z."/>
            <person name="Hu S."/>
        </authorList>
    </citation>
    <scope>NUCLEOTIDE SEQUENCE [LARGE SCALE GENOMIC DNA]</scope>
    <source>
        <strain evidence="2">FeB_12</strain>
    </source>
</reference>
<dbReference type="InterPro" id="IPR003729">
    <property type="entry name" value="Bi_nuclease_dom"/>
</dbReference>
<proteinExistence type="predicted"/>
<dbReference type="AlphaFoldDB" id="A0A855X1H7"/>
<name>A0A855X1H7_9BACT</name>
<evidence type="ECO:0000313" key="3">
    <source>
        <dbReference type="Proteomes" id="UP000250918"/>
    </source>
</evidence>
<dbReference type="PROSITE" id="PS51658">
    <property type="entry name" value="BFN"/>
    <property type="match status" value="1"/>
</dbReference>